<dbReference type="AlphaFoldDB" id="A0A6A6W8P6"/>
<gene>
    <name evidence="1" type="ORF">EJ05DRAFT_476521</name>
</gene>
<dbReference type="GeneID" id="54485104"/>
<protein>
    <submittedName>
        <fullName evidence="1">Uncharacterized protein</fullName>
    </submittedName>
</protein>
<accession>A0A6A6W8P6</accession>
<name>A0A6A6W8P6_9PEZI</name>
<evidence type="ECO:0000313" key="1">
    <source>
        <dbReference type="EMBL" id="KAF2758266.1"/>
    </source>
</evidence>
<dbReference type="EMBL" id="ML996572">
    <property type="protein sequence ID" value="KAF2758266.1"/>
    <property type="molecule type" value="Genomic_DNA"/>
</dbReference>
<organism evidence="1 2">
    <name type="scientific">Pseudovirgaria hyperparasitica</name>
    <dbReference type="NCBI Taxonomy" id="470096"/>
    <lineage>
        <taxon>Eukaryota</taxon>
        <taxon>Fungi</taxon>
        <taxon>Dikarya</taxon>
        <taxon>Ascomycota</taxon>
        <taxon>Pezizomycotina</taxon>
        <taxon>Dothideomycetes</taxon>
        <taxon>Dothideomycetes incertae sedis</taxon>
        <taxon>Acrospermales</taxon>
        <taxon>Acrospermaceae</taxon>
        <taxon>Pseudovirgaria</taxon>
    </lineage>
</organism>
<dbReference type="Proteomes" id="UP000799437">
    <property type="component" value="Unassembled WGS sequence"/>
</dbReference>
<proteinExistence type="predicted"/>
<evidence type="ECO:0000313" key="2">
    <source>
        <dbReference type="Proteomes" id="UP000799437"/>
    </source>
</evidence>
<sequence length="100" mass="11248">MKEYLLSGVHGVGLVLTPPLHAWDECRIACGSLRYVDLEISSFSDKALYRQKRINILCLIEIDLPTMPVFSIDFLAANPNRCTRAFSILTLTVFQLTLCS</sequence>
<reference evidence="1" key="1">
    <citation type="journal article" date="2020" name="Stud. Mycol.">
        <title>101 Dothideomycetes genomes: a test case for predicting lifestyles and emergence of pathogens.</title>
        <authorList>
            <person name="Haridas S."/>
            <person name="Albert R."/>
            <person name="Binder M."/>
            <person name="Bloem J."/>
            <person name="Labutti K."/>
            <person name="Salamov A."/>
            <person name="Andreopoulos B."/>
            <person name="Baker S."/>
            <person name="Barry K."/>
            <person name="Bills G."/>
            <person name="Bluhm B."/>
            <person name="Cannon C."/>
            <person name="Castanera R."/>
            <person name="Culley D."/>
            <person name="Daum C."/>
            <person name="Ezra D."/>
            <person name="Gonzalez J."/>
            <person name="Henrissat B."/>
            <person name="Kuo A."/>
            <person name="Liang C."/>
            <person name="Lipzen A."/>
            <person name="Lutzoni F."/>
            <person name="Magnuson J."/>
            <person name="Mondo S."/>
            <person name="Nolan M."/>
            <person name="Ohm R."/>
            <person name="Pangilinan J."/>
            <person name="Park H.-J."/>
            <person name="Ramirez L."/>
            <person name="Alfaro M."/>
            <person name="Sun H."/>
            <person name="Tritt A."/>
            <person name="Yoshinaga Y."/>
            <person name="Zwiers L.-H."/>
            <person name="Turgeon B."/>
            <person name="Goodwin S."/>
            <person name="Spatafora J."/>
            <person name="Crous P."/>
            <person name="Grigoriev I."/>
        </authorList>
    </citation>
    <scope>NUCLEOTIDE SEQUENCE</scope>
    <source>
        <strain evidence="1">CBS 121739</strain>
    </source>
</reference>
<dbReference type="RefSeq" id="XP_033600717.1">
    <property type="nucleotide sequence ID" value="XM_033744050.1"/>
</dbReference>
<keyword evidence="2" id="KW-1185">Reference proteome</keyword>